<dbReference type="PROSITE" id="PS00041">
    <property type="entry name" value="HTH_ARAC_FAMILY_1"/>
    <property type="match status" value="1"/>
</dbReference>
<dbReference type="Proteomes" id="UP000011058">
    <property type="component" value="Chromosome"/>
</dbReference>
<keyword evidence="3" id="KW-0804">Transcription</keyword>
<evidence type="ECO:0000313" key="7">
    <source>
        <dbReference type="Proteomes" id="UP000011058"/>
    </source>
</evidence>
<evidence type="ECO:0000259" key="5">
    <source>
        <dbReference type="PROSITE" id="PS01124"/>
    </source>
</evidence>
<dbReference type="AlphaFoldDB" id="I0KDN4"/>
<dbReference type="PANTHER" id="PTHR43280:SF29">
    <property type="entry name" value="ARAC-FAMILY TRANSCRIPTIONAL REGULATOR"/>
    <property type="match status" value="1"/>
</dbReference>
<keyword evidence="4" id="KW-1133">Transmembrane helix</keyword>
<feature type="transmembrane region" description="Helical" evidence="4">
    <location>
        <begin position="228"/>
        <end position="247"/>
    </location>
</feature>
<evidence type="ECO:0000313" key="6">
    <source>
        <dbReference type="EMBL" id="CCH02237.1"/>
    </source>
</evidence>
<sequence length="404" mass="45627">MTALPLRFDVFALVMLLGIVQAGLLGFFFLTGSRRQHPANRYLGWLMLGLVLLTGDVLLGYTNYMFRVLALNDSTEPINLLLSPLFYGYVVSRLTNRPLANVGWHTLPAVAWALYSLTWLTQPEAYQYNAYLGSFHPELPRIKANYNALVDYDWLRDWINELTVLSLLVYSLLSLRAVRRAFRAKGVGFWATAPDPLSSLRFLVILLLLFPFLIICTKRLFPDDLGDYLLACYLTVIIYCTTFWALVSPSTRPEAVTVPAELPVPPDEPPVRRKYEKSALSAEQETALLSRLEQLTTTERTHLLADVSLSALARRLNTSPHHLSQVLNNRLGVSFFDWLAQHRVAEAQRLLADPATSRLKIDEIAERVGYNSPSAFHTAFKRLTNQTPAQFREALPGAETSSDR</sequence>
<dbReference type="HOGENOM" id="CLU_041408_1_0_10"/>
<dbReference type="SMART" id="SM00342">
    <property type="entry name" value="HTH_ARAC"/>
    <property type="match status" value="1"/>
</dbReference>
<feature type="transmembrane region" description="Helical" evidence="4">
    <location>
        <begin position="199"/>
        <end position="222"/>
    </location>
</feature>
<evidence type="ECO:0000256" key="2">
    <source>
        <dbReference type="ARBA" id="ARBA00023125"/>
    </source>
</evidence>
<keyword evidence="7" id="KW-1185">Reference proteome</keyword>
<dbReference type="Pfam" id="PF12833">
    <property type="entry name" value="HTH_18"/>
    <property type="match status" value="1"/>
</dbReference>
<dbReference type="GO" id="GO:0003700">
    <property type="term" value="F:DNA-binding transcription factor activity"/>
    <property type="evidence" value="ECO:0007669"/>
    <property type="project" value="InterPro"/>
</dbReference>
<evidence type="ECO:0000256" key="1">
    <source>
        <dbReference type="ARBA" id="ARBA00023015"/>
    </source>
</evidence>
<dbReference type="EMBL" id="HE796683">
    <property type="protein sequence ID" value="CCH02237.1"/>
    <property type="molecule type" value="Genomic_DNA"/>
</dbReference>
<feature type="transmembrane region" description="Helical" evidence="4">
    <location>
        <begin position="158"/>
        <end position="178"/>
    </location>
</feature>
<keyword evidence="1" id="KW-0805">Transcription regulation</keyword>
<dbReference type="GO" id="GO:0043565">
    <property type="term" value="F:sequence-specific DNA binding"/>
    <property type="evidence" value="ECO:0007669"/>
    <property type="project" value="InterPro"/>
</dbReference>
<feature type="domain" description="HTH araC/xylS-type" evidence="5">
    <location>
        <begin position="293"/>
        <end position="394"/>
    </location>
</feature>
<dbReference type="eggNOG" id="COG2207">
    <property type="taxonomic scope" value="Bacteria"/>
</dbReference>
<dbReference type="KEGG" id="fae:FAES_4237"/>
<evidence type="ECO:0000256" key="4">
    <source>
        <dbReference type="SAM" id="Phobius"/>
    </source>
</evidence>
<organism evidence="6 7">
    <name type="scientific">Fibrella aestuarina BUZ 2</name>
    <dbReference type="NCBI Taxonomy" id="1166018"/>
    <lineage>
        <taxon>Bacteria</taxon>
        <taxon>Pseudomonadati</taxon>
        <taxon>Bacteroidota</taxon>
        <taxon>Cytophagia</taxon>
        <taxon>Cytophagales</taxon>
        <taxon>Spirosomataceae</taxon>
        <taxon>Fibrella</taxon>
    </lineage>
</organism>
<keyword evidence="4" id="KW-0472">Membrane</keyword>
<proteinExistence type="predicted"/>
<dbReference type="InterPro" id="IPR009057">
    <property type="entry name" value="Homeodomain-like_sf"/>
</dbReference>
<name>I0KDN4_9BACT</name>
<dbReference type="PRINTS" id="PR00032">
    <property type="entry name" value="HTHARAC"/>
</dbReference>
<dbReference type="PROSITE" id="PS01124">
    <property type="entry name" value="HTH_ARAC_FAMILY_2"/>
    <property type="match status" value="1"/>
</dbReference>
<reference evidence="6 7" key="1">
    <citation type="journal article" date="2012" name="J. Bacteriol.">
        <title>Genome Sequence of Fibrella aestuarina BUZ 2T, a Filamentous Marine Bacterium.</title>
        <authorList>
            <person name="Filippini M."/>
            <person name="Qi W."/>
            <person name="Blom J."/>
            <person name="Goesmann A."/>
            <person name="Smits T.H."/>
            <person name="Bagheri H.C."/>
        </authorList>
    </citation>
    <scope>NUCLEOTIDE SEQUENCE [LARGE SCALE GENOMIC DNA]</scope>
    <source>
        <strain evidence="7">BUZ 2T</strain>
    </source>
</reference>
<dbReference type="InterPro" id="IPR018062">
    <property type="entry name" value="HTH_AraC-typ_CS"/>
</dbReference>
<accession>I0KDN4</accession>
<dbReference type="RefSeq" id="WP_015333336.1">
    <property type="nucleotide sequence ID" value="NC_020054.1"/>
</dbReference>
<feature type="transmembrane region" description="Helical" evidence="4">
    <location>
        <begin position="6"/>
        <end position="30"/>
    </location>
</feature>
<dbReference type="STRING" id="1166018.FAES_4237"/>
<protein>
    <submittedName>
        <fullName evidence="6">Transcriptional regulator, AraC family</fullName>
    </submittedName>
</protein>
<dbReference type="PANTHER" id="PTHR43280">
    <property type="entry name" value="ARAC-FAMILY TRANSCRIPTIONAL REGULATOR"/>
    <property type="match status" value="1"/>
</dbReference>
<dbReference type="Gene3D" id="1.10.10.60">
    <property type="entry name" value="Homeodomain-like"/>
    <property type="match status" value="1"/>
</dbReference>
<evidence type="ECO:0000256" key="3">
    <source>
        <dbReference type="ARBA" id="ARBA00023163"/>
    </source>
</evidence>
<keyword evidence="4" id="KW-0812">Transmembrane</keyword>
<dbReference type="InterPro" id="IPR020449">
    <property type="entry name" value="Tscrpt_reg_AraC-type_HTH"/>
</dbReference>
<gene>
    <name evidence="6" type="ORF">FAES_4237</name>
</gene>
<feature type="transmembrane region" description="Helical" evidence="4">
    <location>
        <begin position="42"/>
        <end position="66"/>
    </location>
</feature>
<dbReference type="SUPFAM" id="SSF46689">
    <property type="entry name" value="Homeodomain-like"/>
    <property type="match status" value="1"/>
</dbReference>
<dbReference type="InterPro" id="IPR018060">
    <property type="entry name" value="HTH_AraC"/>
</dbReference>
<dbReference type="OrthoDB" id="5492415at2"/>
<keyword evidence="2" id="KW-0238">DNA-binding</keyword>
<dbReference type="PATRIC" id="fig|1166018.3.peg.1193"/>